<dbReference type="Gene3D" id="3.40.50.170">
    <property type="entry name" value="Formyl transferase, N-terminal domain"/>
    <property type="match status" value="1"/>
</dbReference>
<protein>
    <recommendedName>
        <fullName evidence="4">Phosphoribosylglycinamide formyltransferase</fullName>
        <ecNumber evidence="4">2.1.2.2</ecNumber>
    </recommendedName>
    <alternativeName>
        <fullName evidence="4">5'-phosphoribosylglycinamide transformylase</fullName>
    </alternativeName>
    <alternativeName>
        <fullName evidence="4">GAR transformylase</fullName>
        <shortName evidence="4">GART</shortName>
    </alternativeName>
</protein>
<dbReference type="OrthoDB" id="9806170at2"/>
<comment type="catalytic activity">
    <reaction evidence="4">
        <text>N(1)-(5-phospho-beta-D-ribosyl)glycinamide + (6R)-10-formyltetrahydrofolate = N(2)-formyl-N(1)-(5-phospho-beta-D-ribosyl)glycinamide + (6S)-5,6,7,8-tetrahydrofolate + H(+)</text>
        <dbReference type="Rhea" id="RHEA:15053"/>
        <dbReference type="ChEBI" id="CHEBI:15378"/>
        <dbReference type="ChEBI" id="CHEBI:57453"/>
        <dbReference type="ChEBI" id="CHEBI:143788"/>
        <dbReference type="ChEBI" id="CHEBI:147286"/>
        <dbReference type="ChEBI" id="CHEBI:195366"/>
        <dbReference type="EC" id="2.1.2.2"/>
    </reaction>
</comment>
<gene>
    <name evidence="4 6" type="primary">purN</name>
    <name evidence="6" type="ORF">DU473_00600</name>
</gene>
<evidence type="ECO:0000313" key="7">
    <source>
        <dbReference type="Proteomes" id="UP000292583"/>
    </source>
</evidence>
<evidence type="ECO:0000256" key="4">
    <source>
        <dbReference type="HAMAP-Rule" id="MF_01930"/>
    </source>
</evidence>
<feature type="site" description="Raises pKa of active site His" evidence="4">
    <location>
        <position position="147"/>
    </location>
</feature>
<name>A0A4Q9JVY5_9BACT</name>
<sequence>MHIRLAILFSGNGSNLENILKKLHKKKVKGIYFEVVLCICNNKNAFGIQRVEKYNLKSIIIDHNDYTKREEFDEVLVNEIQKSKIDLTILAGFMRILSPVFTQNIKAINLHPSLLPLFKGANAIKQSYESDMKVAGVSVHWVDESLDGGEIIAQKAFEKKNLSFKEFEDKIHILEHQILIQAIIETSEKILKENNV</sequence>
<comment type="pathway">
    <text evidence="1 4">Purine metabolism; IMP biosynthesis via de novo pathway; N(2)-formyl-N(1)-(5-phospho-D-ribosyl)glycinamide from N(1)-(5-phospho-D-ribosyl)glycinamide (10-formyl THF route): step 1/1.</text>
</comment>
<evidence type="ECO:0000256" key="2">
    <source>
        <dbReference type="ARBA" id="ARBA00022679"/>
    </source>
</evidence>
<dbReference type="PANTHER" id="PTHR43369:SF2">
    <property type="entry name" value="PHOSPHORIBOSYLGLYCINAMIDE FORMYLTRANSFERASE"/>
    <property type="match status" value="1"/>
</dbReference>
<reference evidence="6 7" key="1">
    <citation type="submission" date="2018-07" db="EMBL/GenBank/DDBJ databases">
        <title>Campylobacter zealandensis sp. nov., isolated from birds and water in New Zealand.</title>
        <authorList>
            <person name="Wilkinson D.A."/>
            <person name="Biggs P.J."/>
            <person name="French N.P."/>
            <person name="Midwinter A.C."/>
        </authorList>
    </citation>
    <scope>NUCLEOTIDE SEQUENCE [LARGE SCALE GENOMIC DNA]</scope>
    <source>
        <strain evidence="6 7">B423b</strain>
    </source>
</reference>
<dbReference type="EC" id="2.1.2.2" evidence="4"/>
<dbReference type="NCBIfam" id="TIGR00639">
    <property type="entry name" value="PurN"/>
    <property type="match status" value="1"/>
</dbReference>
<dbReference type="InterPro" id="IPR036477">
    <property type="entry name" value="Formyl_transf_N_sf"/>
</dbReference>
<feature type="active site" description="Proton donor" evidence="4">
    <location>
        <position position="111"/>
    </location>
</feature>
<dbReference type="UniPathway" id="UPA00074">
    <property type="reaction ID" value="UER00126"/>
</dbReference>
<comment type="caution">
    <text evidence="6">The sequence shown here is derived from an EMBL/GenBank/DDBJ whole genome shotgun (WGS) entry which is preliminary data.</text>
</comment>
<evidence type="ECO:0000256" key="3">
    <source>
        <dbReference type="ARBA" id="ARBA00022755"/>
    </source>
</evidence>
<keyword evidence="3 4" id="KW-0658">Purine biosynthesis</keyword>
<evidence type="ECO:0000259" key="5">
    <source>
        <dbReference type="Pfam" id="PF00551"/>
    </source>
</evidence>
<feature type="binding site" evidence="4">
    <location>
        <position position="109"/>
    </location>
    <ligand>
        <name>(6R)-10-formyltetrahydrofolate</name>
        <dbReference type="ChEBI" id="CHEBI:195366"/>
    </ligand>
</feature>
<accession>A0A4Q9JVY5</accession>
<keyword evidence="2 4" id="KW-0808">Transferase</keyword>
<feature type="binding site" evidence="4">
    <location>
        <begin position="13"/>
        <end position="15"/>
    </location>
    <ligand>
        <name>N(1)-(5-phospho-beta-D-ribosyl)glycinamide</name>
        <dbReference type="ChEBI" id="CHEBI:143788"/>
    </ligand>
</feature>
<dbReference type="GO" id="GO:0005737">
    <property type="term" value="C:cytoplasm"/>
    <property type="evidence" value="ECO:0007669"/>
    <property type="project" value="TreeGrafter"/>
</dbReference>
<dbReference type="GO" id="GO:0006189">
    <property type="term" value="P:'de novo' IMP biosynthetic process"/>
    <property type="evidence" value="ECO:0007669"/>
    <property type="project" value="UniProtKB-UniRule"/>
</dbReference>
<dbReference type="AlphaFoldDB" id="A0A4Q9JVY5"/>
<comment type="function">
    <text evidence="4">Catalyzes the transfer of a formyl group from 10-formyltetrahydrofolate to 5-phospho-ribosyl-glycinamide (GAR), producing 5-phospho-ribosyl-N-formylglycinamide (FGAR) and tetrahydrofolate.</text>
</comment>
<dbReference type="InterPro" id="IPR002376">
    <property type="entry name" value="Formyl_transf_N"/>
</dbReference>
<dbReference type="GO" id="GO:0004644">
    <property type="term" value="F:phosphoribosylglycinamide formyltransferase activity"/>
    <property type="evidence" value="ECO:0007669"/>
    <property type="project" value="UniProtKB-UniRule"/>
</dbReference>
<organism evidence="6 7">
    <name type="scientific">Campylobacter novaezeelandiae</name>
    <dbReference type="NCBI Taxonomy" id="2267891"/>
    <lineage>
        <taxon>Bacteria</taxon>
        <taxon>Pseudomonadati</taxon>
        <taxon>Campylobacterota</taxon>
        <taxon>Epsilonproteobacteria</taxon>
        <taxon>Campylobacterales</taxon>
        <taxon>Campylobacteraceae</taxon>
        <taxon>Campylobacter</taxon>
    </lineage>
</organism>
<dbReference type="Proteomes" id="UP000292583">
    <property type="component" value="Unassembled WGS sequence"/>
</dbReference>
<feature type="domain" description="Formyl transferase N-terminal" evidence="5">
    <location>
        <begin position="4"/>
        <end position="183"/>
    </location>
</feature>
<evidence type="ECO:0000313" key="6">
    <source>
        <dbReference type="EMBL" id="TBR82374.1"/>
    </source>
</evidence>
<dbReference type="HAMAP" id="MF_01930">
    <property type="entry name" value="PurN"/>
    <property type="match status" value="1"/>
</dbReference>
<evidence type="ECO:0000256" key="1">
    <source>
        <dbReference type="ARBA" id="ARBA00005054"/>
    </source>
</evidence>
<dbReference type="InterPro" id="IPR004607">
    <property type="entry name" value="GART"/>
</dbReference>
<dbReference type="Pfam" id="PF00551">
    <property type="entry name" value="Formyl_trans_N"/>
    <property type="match status" value="1"/>
</dbReference>
<proteinExistence type="inferred from homology"/>
<dbReference type="CDD" id="cd08645">
    <property type="entry name" value="FMT_core_GART"/>
    <property type="match status" value="1"/>
</dbReference>
<keyword evidence="7" id="KW-1185">Reference proteome</keyword>
<dbReference type="EMBL" id="QPGR01000001">
    <property type="protein sequence ID" value="TBR82374.1"/>
    <property type="molecule type" value="Genomic_DNA"/>
</dbReference>
<comment type="similarity">
    <text evidence="4">Belongs to the GART family.</text>
</comment>
<feature type="binding site" evidence="4">
    <location>
        <position position="69"/>
    </location>
    <ligand>
        <name>(6R)-10-formyltetrahydrofolate</name>
        <dbReference type="ChEBI" id="CHEBI:195366"/>
    </ligand>
</feature>
<feature type="binding site" evidence="4">
    <location>
        <begin position="94"/>
        <end position="97"/>
    </location>
    <ligand>
        <name>(6R)-10-formyltetrahydrofolate</name>
        <dbReference type="ChEBI" id="CHEBI:195366"/>
    </ligand>
</feature>
<dbReference type="SUPFAM" id="SSF53328">
    <property type="entry name" value="Formyltransferase"/>
    <property type="match status" value="1"/>
</dbReference>
<dbReference type="RefSeq" id="WP_131186360.1">
    <property type="nucleotide sequence ID" value="NZ_CP076657.1"/>
</dbReference>
<dbReference type="PANTHER" id="PTHR43369">
    <property type="entry name" value="PHOSPHORIBOSYLGLYCINAMIDE FORMYLTRANSFERASE"/>
    <property type="match status" value="1"/>
</dbReference>